<sequence length="242" mass="28309">MKYYFSLEFDPSRSKLLNDIGQAIEKYYPIGFDPDLPEYHQQPGYIKRGDIINENIANANNYQERWGSFINELEQQLDKTILSTTYGFVPGFSADLILEKYEDESLVRIKKISFAISLIGPFFSICGIDETFIKEKNDELKRSYNAINVATVSPYEEFEKDFNYLQNKIEEQFKDYTFVPFRTAMHYIKDFKTPDSIGEDSTLYNALFNHLFNYRSPHFLRGDTLYGYEQNNLVSITLPPSL</sequence>
<reference evidence="1 2" key="1">
    <citation type="submission" date="2023-07" db="EMBL/GenBank/DDBJ databases">
        <title>Sorghum-associated microbial communities from plants grown in Nebraska, USA.</title>
        <authorList>
            <person name="Schachtman D."/>
        </authorList>
    </citation>
    <scope>NUCLEOTIDE SEQUENCE [LARGE SCALE GENOMIC DNA]</scope>
    <source>
        <strain evidence="1 2">3262</strain>
    </source>
</reference>
<dbReference type="Proteomes" id="UP001247620">
    <property type="component" value="Unassembled WGS sequence"/>
</dbReference>
<dbReference type="RefSeq" id="WP_310102681.1">
    <property type="nucleotide sequence ID" value="NZ_JAVDUU010000005.1"/>
</dbReference>
<accession>A0ABU1TIT3</accession>
<name>A0ABU1TIT3_9SPHI</name>
<evidence type="ECO:0000313" key="2">
    <source>
        <dbReference type="Proteomes" id="UP001247620"/>
    </source>
</evidence>
<protein>
    <submittedName>
        <fullName evidence="1">Uncharacterized protein</fullName>
    </submittedName>
</protein>
<dbReference type="EMBL" id="JAVDUU010000005">
    <property type="protein sequence ID" value="MDR6945176.1"/>
    <property type="molecule type" value="Genomic_DNA"/>
</dbReference>
<organism evidence="1 2">
    <name type="scientific">Mucilaginibacter pocheonensis</name>
    <dbReference type="NCBI Taxonomy" id="398050"/>
    <lineage>
        <taxon>Bacteria</taxon>
        <taxon>Pseudomonadati</taxon>
        <taxon>Bacteroidota</taxon>
        <taxon>Sphingobacteriia</taxon>
        <taxon>Sphingobacteriales</taxon>
        <taxon>Sphingobacteriaceae</taxon>
        <taxon>Mucilaginibacter</taxon>
    </lineage>
</organism>
<evidence type="ECO:0000313" key="1">
    <source>
        <dbReference type="EMBL" id="MDR6945176.1"/>
    </source>
</evidence>
<proteinExistence type="predicted"/>
<comment type="caution">
    <text evidence="1">The sequence shown here is derived from an EMBL/GenBank/DDBJ whole genome shotgun (WGS) entry which is preliminary data.</text>
</comment>
<keyword evidence="2" id="KW-1185">Reference proteome</keyword>
<gene>
    <name evidence="1" type="ORF">J2W55_005044</name>
</gene>